<dbReference type="Proteomes" id="UP000050280">
    <property type="component" value="Unassembled WGS sequence"/>
</dbReference>
<keyword evidence="3" id="KW-1185">Reference proteome</keyword>
<dbReference type="PANTHER" id="PTHR30619">
    <property type="entry name" value="DNA INTERNALIZATION/COMPETENCE PROTEIN COMEC/REC2"/>
    <property type="match status" value="1"/>
</dbReference>
<evidence type="ECO:0000313" key="2">
    <source>
        <dbReference type="EMBL" id="KPM30887.1"/>
    </source>
</evidence>
<reference evidence="2 3" key="1">
    <citation type="submission" date="2015-09" db="EMBL/GenBank/DDBJ databases">
        <title>Genome sequence of the marine flavobacterium Croceitalea dokdonensis DOKDO 023 that contains proton- and sodium-pumping rhodopsins.</title>
        <authorList>
            <person name="Kwon S.-K."/>
            <person name="Lee H.K."/>
            <person name="Kwak M.-J."/>
            <person name="Kim J.F."/>
        </authorList>
    </citation>
    <scope>NUCLEOTIDE SEQUENCE [LARGE SCALE GENOMIC DNA]</scope>
    <source>
        <strain evidence="2 3">DOKDO 023</strain>
    </source>
</reference>
<dbReference type="EMBL" id="LDJX01000006">
    <property type="protein sequence ID" value="KPM30887.1"/>
    <property type="molecule type" value="Genomic_DNA"/>
</dbReference>
<dbReference type="Pfam" id="PF00753">
    <property type="entry name" value="Lactamase_B"/>
    <property type="match status" value="1"/>
</dbReference>
<dbReference type="AlphaFoldDB" id="A0A0P7AX23"/>
<dbReference type="Gene3D" id="3.60.15.10">
    <property type="entry name" value="Ribonuclease Z/Hydroxyacylglutathione hydrolase-like"/>
    <property type="match status" value="1"/>
</dbReference>
<dbReference type="RefSeq" id="WP_054559878.1">
    <property type="nucleotide sequence ID" value="NZ_LDJX01000006.1"/>
</dbReference>
<dbReference type="InterPro" id="IPR001279">
    <property type="entry name" value="Metallo-B-lactamas"/>
</dbReference>
<sequence>MKLGQNVGEITLLGTGGGYGESIVIHLGNNEWAVIDSCINPNTKECLPLQYLNSIGVDVSKDVKCILITHWHNDHIKGISSLFEKAESANFFAGQIIQQELFFTFVGFDLQKAQTHNSVASTTEFSECVKILKSRKGQLKKAVVDRNLHTTKLSDDTFSYINALSPSDFAIETFEKNLANLIKKYGHNPNVKFQKKSPNHNSVVAVIRLGQHTALMGADLETSNDNRLGWLNILDHSQNKDKASSLFKPAHHGSENGNHERIWDELLIKNPITEITPYNKGTKLPSINMLGLFTDNSDRVFITSPVIGQRLGKPKKREKRIEKVINRFAKKIEEQKFEYGQITCRIDLLDKKASWKIDIQGTALEIN</sequence>
<dbReference type="InterPro" id="IPR052159">
    <property type="entry name" value="Competence_DNA_uptake"/>
</dbReference>
<evidence type="ECO:0000259" key="1">
    <source>
        <dbReference type="Pfam" id="PF00753"/>
    </source>
</evidence>
<dbReference type="OrthoDB" id="9802897at2"/>
<accession>A0A0P7AX23</accession>
<dbReference type="InterPro" id="IPR036866">
    <property type="entry name" value="RibonucZ/Hydroxyglut_hydro"/>
</dbReference>
<dbReference type="PANTHER" id="PTHR30619:SF1">
    <property type="entry name" value="RECOMBINATION PROTEIN 2"/>
    <property type="match status" value="1"/>
</dbReference>
<gene>
    <name evidence="2" type="ORF">I595_2864</name>
</gene>
<feature type="domain" description="Metallo-beta-lactamase" evidence="1">
    <location>
        <begin position="16"/>
        <end position="84"/>
    </location>
</feature>
<name>A0A0P7AX23_9FLAO</name>
<evidence type="ECO:0000313" key="3">
    <source>
        <dbReference type="Proteomes" id="UP000050280"/>
    </source>
</evidence>
<dbReference type="STRING" id="1300341.I595_2864"/>
<organism evidence="2 3">
    <name type="scientific">Croceitalea dokdonensis DOKDO 023</name>
    <dbReference type="NCBI Taxonomy" id="1300341"/>
    <lineage>
        <taxon>Bacteria</taxon>
        <taxon>Pseudomonadati</taxon>
        <taxon>Bacteroidota</taxon>
        <taxon>Flavobacteriia</taxon>
        <taxon>Flavobacteriales</taxon>
        <taxon>Flavobacteriaceae</taxon>
        <taxon>Croceitalea</taxon>
    </lineage>
</organism>
<dbReference type="SUPFAM" id="SSF56281">
    <property type="entry name" value="Metallo-hydrolase/oxidoreductase"/>
    <property type="match status" value="1"/>
</dbReference>
<proteinExistence type="predicted"/>
<protein>
    <recommendedName>
        <fullName evidence="1">Metallo-beta-lactamase domain-containing protein</fullName>
    </recommendedName>
</protein>
<comment type="caution">
    <text evidence="2">The sequence shown here is derived from an EMBL/GenBank/DDBJ whole genome shotgun (WGS) entry which is preliminary data.</text>
</comment>